<comment type="caution">
    <text evidence="9">The sequence shown here is derived from an EMBL/GenBank/DDBJ whole genome shotgun (WGS) entry which is preliminary data.</text>
</comment>
<dbReference type="PANTHER" id="PTHR21090">
    <property type="entry name" value="AROM/DEHYDROQUINATE SYNTHASE"/>
    <property type="match status" value="1"/>
</dbReference>
<keyword evidence="4 7" id="KW-0808">Transferase</keyword>
<name>A0A6I5N0W0_9BIFI</name>
<accession>A0A6I5N0W0</accession>
<evidence type="ECO:0000256" key="7">
    <source>
        <dbReference type="HAMAP-Rule" id="MF_00210"/>
    </source>
</evidence>
<evidence type="ECO:0000256" key="2">
    <source>
        <dbReference type="ARBA" id="ARBA00009948"/>
    </source>
</evidence>
<feature type="binding site" evidence="7">
    <location>
        <position position="153"/>
    </location>
    <ligand>
        <name>phosphoenolpyruvate</name>
        <dbReference type="ChEBI" id="CHEBI:58702"/>
    </ligand>
</feature>
<feature type="binding site" evidence="7">
    <location>
        <position position="37"/>
    </location>
    <ligand>
        <name>3-phosphoshikimate</name>
        <dbReference type="ChEBI" id="CHEBI:145989"/>
    </ligand>
</feature>
<dbReference type="InterPro" id="IPR023193">
    <property type="entry name" value="EPSP_synthase_CS"/>
</dbReference>
<comment type="subunit">
    <text evidence="7">Monomer.</text>
</comment>
<keyword evidence="7" id="KW-0963">Cytoplasm</keyword>
<protein>
    <recommendedName>
        <fullName evidence="7">3-phosphoshikimate 1-carboxyvinyltransferase</fullName>
        <ecNumber evidence="7">2.5.1.19</ecNumber>
    </recommendedName>
    <alternativeName>
        <fullName evidence="7">5-enolpyruvylshikimate-3-phosphate synthase</fullName>
        <shortName evidence="7">EPSP synthase</shortName>
        <shortName evidence="7">EPSPS</shortName>
    </alternativeName>
</protein>
<dbReference type="InterPro" id="IPR006264">
    <property type="entry name" value="EPSP_synthase"/>
</dbReference>
<evidence type="ECO:0000259" key="8">
    <source>
        <dbReference type="Pfam" id="PF00275"/>
    </source>
</evidence>
<feature type="binding site" evidence="7">
    <location>
        <position position="487"/>
    </location>
    <ligand>
        <name>phosphoenolpyruvate</name>
        <dbReference type="ChEBI" id="CHEBI:58702"/>
    </ligand>
</feature>
<evidence type="ECO:0000256" key="3">
    <source>
        <dbReference type="ARBA" id="ARBA00022605"/>
    </source>
</evidence>
<feature type="binding site" evidence="7">
    <location>
        <position position="211"/>
    </location>
    <ligand>
        <name>3-phosphoshikimate</name>
        <dbReference type="ChEBI" id="CHEBI:145989"/>
    </ligand>
</feature>
<dbReference type="HAMAP" id="MF_00210">
    <property type="entry name" value="EPSP_synth"/>
    <property type="match status" value="1"/>
</dbReference>
<dbReference type="SUPFAM" id="SSF55205">
    <property type="entry name" value="EPT/RTPC-like"/>
    <property type="match status" value="1"/>
</dbReference>
<dbReference type="PROSITE" id="PS00104">
    <property type="entry name" value="EPSP_SYNTHASE_1"/>
    <property type="match status" value="1"/>
</dbReference>
<evidence type="ECO:0000313" key="9">
    <source>
        <dbReference type="EMBL" id="NEG69289.1"/>
    </source>
</evidence>
<dbReference type="GO" id="GO:0009073">
    <property type="term" value="P:aromatic amino acid family biosynthetic process"/>
    <property type="evidence" value="ECO:0007669"/>
    <property type="project" value="UniProtKB-KW"/>
</dbReference>
<feature type="binding site" evidence="7">
    <location>
        <position position="36"/>
    </location>
    <ligand>
        <name>3-phosphoshikimate</name>
        <dbReference type="ChEBI" id="CHEBI:145989"/>
    </ligand>
</feature>
<dbReference type="Pfam" id="PF00275">
    <property type="entry name" value="EPSP_synthase"/>
    <property type="match status" value="1"/>
</dbReference>
<evidence type="ECO:0000256" key="1">
    <source>
        <dbReference type="ARBA" id="ARBA00004811"/>
    </source>
</evidence>
<dbReference type="UniPathway" id="UPA00053">
    <property type="reaction ID" value="UER00089"/>
</dbReference>
<feature type="binding site" evidence="7">
    <location>
        <position position="209"/>
    </location>
    <ligand>
        <name>3-phosphoshikimate</name>
        <dbReference type="ChEBI" id="CHEBI:145989"/>
    </ligand>
</feature>
<dbReference type="GO" id="GO:0008652">
    <property type="term" value="P:amino acid biosynthetic process"/>
    <property type="evidence" value="ECO:0007669"/>
    <property type="project" value="UniProtKB-KW"/>
</dbReference>
<dbReference type="Proteomes" id="UP000469292">
    <property type="component" value="Unassembled WGS sequence"/>
</dbReference>
<dbReference type="RefSeq" id="WP_163226877.1">
    <property type="nucleotide sequence ID" value="NZ_VYSG01000001.1"/>
</dbReference>
<evidence type="ECO:0000313" key="10">
    <source>
        <dbReference type="Proteomes" id="UP000469292"/>
    </source>
</evidence>
<feature type="binding site" evidence="7">
    <location>
        <position position="125"/>
    </location>
    <ligand>
        <name>phosphoenolpyruvate</name>
        <dbReference type="ChEBI" id="CHEBI:58702"/>
    </ligand>
</feature>
<dbReference type="GO" id="GO:0009423">
    <property type="term" value="P:chorismate biosynthetic process"/>
    <property type="evidence" value="ECO:0007669"/>
    <property type="project" value="UniProtKB-UniRule"/>
</dbReference>
<feature type="binding site" evidence="7">
    <location>
        <position position="210"/>
    </location>
    <ligand>
        <name>3-phosphoshikimate</name>
        <dbReference type="ChEBI" id="CHEBI:145989"/>
    </ligand>
</feature>
<keyword evidence="3 7" id="KW-0028">Amino-acid biosynthesis</keyword>
<dbReference type="PANTHER" id="PTHR21090:SF5">
    <property type="entry name" value="PENTAFUNCTIONAL AROM POLYPEPTIDE"/>
    <property type="match status" value="1"/>
</dbReference>
<proteinExistence type="inferred from homology"/>
<sequence>MTSLQNHPTATVPADPWPAPVAARPLDATVTIPGSKSLSNRYLVLAALGDRPVTLHGLLRSRDTDLMMAALAALGVRFDEIRDDAGDGDDAAADGRAAAPTTVRVTPPAGGRFSGDADVYCGLAGTVMRFVPPLAMFADGPVRFDGDAEAYRRPMGPLLDGLRQLGADIRFEGREGYLPFTLTPPVTLAAGDDSRDGTAAHVVIDSSGSSQFVSGLLLIGSRLPHGLDLVHDGEKLPSMPHIAMTVEDVNGAGGDARMVRPGHWTVGPHALDLPVDVVVEPDLSNAAPFLGAALIAGGTVRVPNWPARTTQPGALLPAMLADLGGIVTLDGVPFDTEDAGDNPAFAARGYAGTLAVRGMGVRDWATGNRNGNAIHGLGRYDMSAAGEIAPSIAALCALADGDTELVGIGHLRGHETNRLRALVAEIRRVGGEAEELPDGIRIGHVPFGRLHGAVLETYADHRMATFAAMLGLAVDGVEIVDVATTRKTIPDFTGMWTAMLRS</sequence>
<feature type="binding site" evidence="7">
    <location>
        <position position="414"/>
    </location>
    <ligand>
        <name>3-phosphoshikimate</name>
        <dbReference type="ChEBI" id="CHEBI:145989"/>
    </ligand>
</feature>
<feature type="domain" description="Enolpyruvate transferase" evidence="8">
    <location>
        <begin position="24"/>
        <end position="493"/>
    </location>
</feature>
<comment type="caution">
    <text evidence="7">Lacks conserved residue(s) required for the propagation of feature annotation.</text>
</comment>
<dbReference type="PIRSF" id="PIRSF000505">
    <property type="entry name" value="EPSPS"/>
    <property type="match status" value="1"/>
</dbReference>
<feature type="binding site" evidence="7">
    <location>
        <position position="211"/>
    </location>
    <ligand>
        <name>phosphoenolpyruvate</name>
        <dbReference type="ChEBI" id="CHEBI:58702"/>
    </ligand>
</feature>
<feature type="binding site" evidence="7">
    <location>
        <position position="36"/>
    </location>
    <ligand>
        <name>phosphoenolpyruvate</name>
        <dbReference type="ChEBI" id="CHEBI:58702"/>
    </ligand>
</feature>
<dbReference type="CDD" id="cd01556">
    <property type="entry name" value="EPSP_synthase"/>
    <property type="match status" value="1"/>
</dbReference>
<comment type="subcellular location">
    <subcellularLocation>
        <location evidence="7">Cytoplasm</location>
    </subcellularLocation>
</comment>
<feature type="binding site" evidence="7">
    <location>
        <position position="462"/>
    </location>
    <ligand>
        <name>phosphoenolpyruvate</name>
        <dbReference type="ChEBI" id="CHEBI:58702"/>
    </ligand>
</feature>
<feature type="binding site" evidence="7">
    <location>
        <position position="418"/>
    </location>
    <ligand>
        <name>phosphoenolpyruvate</name>
        <dbReference type="ChEBI" id="CHEBI:58702"/>
    </ligand>
</feature>
<comment type="similarity">
    <text evidence="2 7">Belongs to the EPSP synthase family.</text>
</comment>
<dbReference type="InterPro" id="IPR036968">
    <property type="entry name" value="Enolpyruvate_Tfrase_sf"/>
</dbReference>
<dbReference type="GO" id="GO:0005737">
    <property type="term" value="C:cytoplasm"/>
    <property type="evidence" value="ECO:0007669"/>
    <property type="project" value="UniProtKB-SubCell"/>
</dbReference>
<dbReference type="EC" id="2.5.1.19" evidence="7"/>
<dbReference type="PROSITE" id="PS00885">
    <property type="entry name" value="EPSP_SYNTHASE_2"/>
    <property type="match status" value="1"/>
</dbReference>
<reference evidence="9 10" key="1">
    <citation type="submission" date="2019-09" db="EMBL/GenBank/DDBJ databases">
        <title>Phylogenetic characterization of a novel taxon of the genus Bifidobacterium: Bifidobacterium choloepi sp. nov.</title>
        <authorList>
            <person name="Modesto M."/>
            <person name="Satti M."/>
        </authorList>
    </citation>
    <scope>NUCLEOTIDE SEQUENCE [LARGE SCALE GENOMIC DNA]</scope>
    <source>
        <strain evidence="9 10">BRDM6</strain>
    </source>
</reference>
<dbReference type="InterPro" id="IPR013792">
    <property type="entry name" value="RNA3'P_cycl/enolpyr_Trfase_a/b"/>
</dbReference>
<gene>
    <name evidence="7" type="primary">aroA</name>
    <name evidence="9" type="ORF">F6S87_01325</name>
</gene>
<keyword evidence="5 7" id="KW-0057">Aromatic amino acid biosynthesis</keyword>
<comment type="function">
    <text evidence="7">Catalyzes the transfer of the enolpyruvyl moiety of phosphoenolpyruvate (PEP) to the 5-hydroxyl of shikimate-3-phosphate (S3P) to produce enolpyruvyl shikimate-3-phosphate and inorganic phosphate.</text>
</comment>
<keyword evidence="10" id="KW-1185">Reference proteome</keyword>
<feature type="binding site" evidence="7">
    <location>
        <position position="238"/>
    </location>
    <ligand>
        <name>3-phosphoshikimate</name>
        <dbReference type="ChEBI" id="CHEBI:145989"/>
    </ligand>
</feature>
<comment type="catalytic activity">
    <reaction evidence="6">
        <text>3-phosphoshikimate + phosphoenolpyruvate = 5-O-(1-carboxyvinyl)-3-phosphoshikimate + phosphate</text>
        <dbReference type="Rhea" id="RHEA:21256"/>
        <dbReference type="ChEBI" id="CHEBI:43474"/>
        <dbReference type="ChEBI" id="CHEBI:57701"/>
        <dbReference type="ChEBI" id="CHEBI:58702"/>
        <dbReference type="ChEBI" id="CHEBI:145989"/>
        <dbReference type="EC" id="2.5.1.19"/>
    </reaction>
    <physiologicalReaction direction="left-to-right" evidence="6">
        <dbReference type="Rhea" id="RHEA:21257"/>
    </physiologicalReaction>
</comment>
<feature type="binding site" evidence="7">
    <location>
        <position position="41"/>
    </location>
    <ligand>
        <name>3-phosphoshikimate</name>
        <dbReference type="ChEBI" id="CHEBI:145989"/>
    </ligand>
</feature>
<dbReference type="EMBL" id="VYSG01000001">
    <property type="protein sequence ID" value="NEG69289.1"/>
    <property type="molecule type" value="Genomic_DNA"/>
</dbReference>
<dbReference type="InterPro" id="IPR001986">
    <property type="entry name" value="Enolpyruvate_Tfrase_dom"/>
</dbReference>
<evidence type="ECO:0000256" key="5">
    <source>
        <dbReference type="ARBA" id="ARBA00023141"/>
    </source>
</evidence>
<feature type="binding site" evidence="7">
    <location>
        <position position="387"/>
    </location>
    <ligand>
        <name>3-phosphoshikimate</name>
        <dbReference type="ChEBI" id="CHEBI:145989"/>
    </ligand>
</feature>
<evidence type="ECO:0000256" key="6">
    <source>
        <dbReference type="ARBA" id="ARBA00044633"/>
    </source>
</evidence>
<dbReference type="Gene3D" id="3.65.10.10">
    <property type="entry name" value="Enolpyruvate transferase domain"/>
    <property type="match status" value="2"/>
</dbReference>
<feature type="active site" description="Proton acceptor" evidence="7">
    <location>
        <position position="387"/>
    </location>
</feature>
<organism evidence="9 10">
    <name type="scientific">Bifidobacterium choloepi</name>
    <dbReference type="NCBI Taxonomy" id="2614131"/>
    <lineage>
        <taxon>Bacteria</taxon>
        <taxon>Bacillati</taxon>
        <taxon>Actinomycetota</taxon>
        <taxon>Actinomycetes</taxon>
        <taxon>Bifidobacteriales</taxon>
        <taxon>Bifidobacteriaceae</taxon>
        <taxon>Bifidobacterium</taxon>
    </lineage>
</organism>
<evidence type="ECO:0000256" key="4">
    <source>
        <dbReference type="ARBA" id="ARBA00022679"/>
    </source>
</evidence>
<dbReference type="GO" id="GO:0003866">
    <property type="term" value="F:3-phosphoshikimate 1-carboxyvinyltransferase activity"/>
    <property type="evidence" value="ECO:0007669"/>
    <property type="project" value="UniProtKB-UniRule"/>
</dbReference>
<dbReference type="AlphaFoldDB" id="A0A6I5N0W0"/>
<comment type="pathway">
    <text evidence="1 7">Metabolic intermediate biosynthesis; chorismate biosynthesis; chorismate from D-erythrose 4-phosphate and phosphoenolpyruvate: step 6/7.</text>
</comment>